<dbReference type="Pfam" id="PF07969">
    <property type="entry name" value="Amidohydro_3"/>
    <property type="match status" value="1"/>
</dbReference>
<comment type="caution">
    <text evidence="2">The sequence shown here is derived from an EMBL/GenBank/DDBJ whole genome shotgun (WGS) entry which is preliminary data.</text>
</comment>
<proteinExistence type="predicted"/>
<dbReference type="CDD" id="cd01300">
    <property type="entry name" value="YtcJ_like"/>
    <property type="match status" value="1"/>
</dbReference>
<dbReference type="PANTHER" id="PTHR22642">
    <property type="entry name" value="IMIDAZOLONEPROPIONASE"/>
    <property type="match status" value="1"/>
</dbReference>
<evidence type="ECO:0000259" key="1">
    <source>
        <dbReference type="Pfam" id="PF07969"/>
    </source>
</evidence>
<dbReference type="AlphaFoldDB" id="A0A6L5YBE4"/>
<accession>A0A6L5YBE4</accession>
<dbReference type="Gene3D" id="3.20.20.140">
    <property type="entry name" value="Metal-dependent hydrolases"/>
    <property type="match status" value="1"/>
</dbReference>
<dbReference type="InterPro" id="IPR011059">
    <property type="entry name" value="Metal-dep_hydrolase_composite"/>
</dbReference>
<dbReference type="GO" id="GO:0016810">
    <property type="term" value="F:hydrolase activity, acting on carbon-nitrogen (but not peptide) bonds"/>
    <property type="evidence" value="ECO:0007669"/>
    <property type="project" value="InterPro"/>
</dbReference>
<gene>
    <name evidence="2" type="ORF">FYJ74_02060</name>
</gene>
<dbReference type="InterPro" id="IPR032466">
    <property type="entry name" value="Metal_Hydrolase"/>
</dbReference>
<keyword evidence="2" id="KW-0378">Hydrolase</keyword>
<dbReference type="Proteomes" id="UP000473699">
    <property type="component" value="Unassembled WGS sequence"/>
</dbReference>
<dbReference type="InterPro" id="IPR013108">
    <property type="entry name" value="Amidohydro_3"/>
</dbReference>
<dbReference type="SUPFAM" id="SSF51556">
    <property type="entry name" value="Metallo-dependent hydrolases"/>
    <property type="match status" value="1"/>
</dbReference>
<dbReference type="InterPro" id="IPR033932">
    <property type="entry name" value="YtcJ-like"/>
</dbReference>
<evidence type="ECO:0000313" key="2">
    <source>
        <dbReference type="EMBL" id="MST54837.1"/>
    </source>
</evidence>
<organism evidence="2 3">
    <name type="scientific">Pyramidobacter porci</name>
    <dbReference type="NCBI Taxonomy" id="2605789"/>
    <lineage>
        <taxon>Bacteria</taxon>
        <taxon>Thermotogati</taxon>
        <taxon>Synergistota</taxon>
        <taxon>Synergistia</taxon>
        <taxon>Synergistales</taxon>
        <taxon>Dethiosulfovibrionaceae</taxon>
        <taxon>Pyramidobacter</taxon>
    </lineage>
</organism>
<keyword evidence="3" id="KW-1185">Reference proteome</keyword>
<dbReference type="Gene3D" id="3.10.310.70">
    <property type="match status" value="1"/>
</dbReference>
<dbReference type="EMBL" id="VUNH01000002">
    <property type="protein sequence ID" value="MST54837.1"/>
    <property type="molecule type" value="Genomic_DNA"/>
</dbReference>
<dbReference type="SUPFAM" id="SSF51338">
    <property type="entry name" value="Composite domain of metallo-dependent hydrolases"/>
    <property type="match status" value="1"/>
</dbReference>
<dbReference type="PANTHER" id="PTHR22642:SF2">
    <property type="entry name" value="PROTEIN LONG AFTER FAR-RED 3"/>
    <property type="match status" value="1"/>
</dbReference>
<evidence type="ECO:0000313" key="3">
    <source>
        <dbReference type="Proteomes" id="UP000473699"/>
    </source>
</evidence>
<reference evidence="2 3" key="1">
    <citation type="submission" date="2019-08" db="EMBL/GenBank/DDBJ databases">
        <title>In-depth cultivation of the pig gut microbiome towards novel bacterial diversity and tailored functional studies.</title>
        <authorList>
            <person name="Wylensek D."/>
            <person name="Hitch T.C.A."/>
            <person name="Clavel T."/>
        </authorList>
    </citation>
    <scope>NUCLEOTIDE SEQUENCE [LARGE SCALE GENOMIC DNA]</scope>
    <source>
        <strain evidence="2 3">SM-530-WT-4B</strain>
    </source>
</reference>
<name>A0A6L5YBE4_9BACT</name>
<sequence length="539" mass="59837">MIMDLVLKGDAVFTGLKDEPERLAVGIRGNRIEKVCPPEEMEPYIGPETDIRDYGGRLIMPGFFDGHEHAFLGGIFGRAADLSGCASEQEAARRVKDFADAHPELSWIIGTDWSNIEWGQARRPRKETLDALLPDTPVYLIDAEGHSAWLNSAAIALSGVADVEEFGDDLVARDPDGSPTGYIAETSMLMVARLAFDMPMPVQEVIFDEFQRRTASLGITSVSNIQCYQGSGIDVGNVAVVKQFEREGRLNVRFFFAAGLTGDLERPRRLRQEYDSDKVRFSGLKHIVDGTATGWTALLLEPYADKPDSVGSSRIPAEELARRVVDADREGFRVRMHACGDGSVRRALDCCELAQKRNGKRDSRHTIEHIEIIAKEDIGRFAQLGVVASMQPDHIGICEKFADNPYFARLGERRAAETWPIRSILETGAHVQFGTDFPIYDNNPMLALYRGTTRLFNDGRPEGGWNPSEKVTMAQLLKGYTAGSAYGAFMEDRVGTLEEGKYADIVVLDHNLFALNEAREILETAPVLTLMDGRIVYER</sequence>
<protein>
    <submittedName>
        <fullName evidence="2">Amidohydrolase</fullName>
    </submittedName>
</protein>
<dbReference type="Gene3D" id="2.30.40.10">
    <property type="entry name" value="Urease, subunit C, domain 1"/>
    <property type="match status" value="1"/>
</dbReference>
<feature type="domain" description="Amidohydrolase 3" evidence="1">
    <location>
        <begin position="52"/>
        <end position="537"/>
    </location>
</feature>